<accession>A0A3G6J3Z3</accession>
<keyword evidence="2" id="KW-0472">Membrane</keyword>
<feature type="transmembrane region" description="Helical" evidence="2">
    <location>
        <begin position="143"/>
        <end position="163"/>
    </location>
</feature>
<evidence type="ECO:0008006" key="5">
    <source>
        <dbReference type="Google" id="ProtNLM"/>
    </source>
</evidence>
<evidence type="ECO:0000256" key="2">
    <source>
        <dbReference type="SAM" id="Phobius"/>
    </source>
</evidence>
<evidence type="ECO:0000256" key="1">
    <source>
        <dbReference type="SAM" id="MobiDB-lite"/>
    </source>
</evidence>
<dbReference type="RefSeq" id="WP_123925856.1">
    <property type="nucleotide sequence ID" value="NZ_CP033896.1"/>
</dbReference>
<protein>
    <recommendedName>
        <fullName evidence="5">Integral membrane protein</fullName>
    </recommendedName>
</protein>
<keyword evidence="2" id="KW-0812">Transmembrane</keyword>
<reference evidence="3 4" key="1">
    <citation type="submission" date="2018-11" db="EMBL/GenBank/DDBJ databases">
        <authorList>
            <person name="Kleinhagauer T."/>
            <person name="Glaeser S.P."/>
            <person name="Spergser J."/>
            <person name="Ruckert C."/>
            <person name="Kaempfer P."/>
            <person name="Busse H.-J."/>
        </authorList>
    </citation>
    <scope>NUCLEOTIDE SEQUENCE [LARGE SCALE GENOMIC DNA]</scope>
    <source>
        <strain evidence="3 4">200CH</strain>
    </source>
</reference>
<gene>
    <name evidence="3" type="ORF">CCHOA_01070</name>
</gene>
<feature type="compositionally biased region" description="Pro residues" evidence="1">
    <location>
        <begin position="1"/>
        <end position="11"/>
    </location>
</feature>
<dbReference type="AlphaFoldDB" id="A0A3G6J3Z3"/>
<feature type="compositionally biased region" description="Low complexity" evidence="1">
    <location>
        <begin position="38"/>
        <end position="54"/>
    </location>
</feature>
<dbReference type="KEGG" id="ccho:CCHOA_01070"/>
<name>A0A3G6J3Z3_9CORY</name>
<feature type="transmembrane region" description="Helical" evidence="2">
    <location>
        <begin position="192"/>
        <end position="210"/>
    </location>
</feature>
<keyword evidence="2" id="KW-1133">Transmembrane helix</keyword>
<feature type="transmembrane region" description="Helical" evidence="2">
    <location>
        <begin position="98"/>
        <end position="131"/>
    </location>
</feature>
<dbReference type="EMBL" id="CP033896">
    <property type="protein sequence ID" value="AZA12642.1"/>
    <property type="molecule type" value="Genomic_DNA"/>
</dbReference>
<feature type="transmembrane region" description="Helical" evidence="2">
    <location>
        <begin position="222"/>
        <end position="245"/>
    </location>
</feature>
<dbReference type="Proteomes" id="UP000269019">
    <property type="component" value="Chromosome"/>
</dbReference>
<proteinExistence type="predicted"/>
<organism evidence="3 4">
    <name type="scientific">Corynebacterium choanae</name>
    <dbReference type="NCBI Taxonomy" id="1862358"/>
    <lineage>
        <taxon>Bacteria</taxon>
        <taxon>Bacillati</taxon>
        <taxon>Actinomycetota</taxon>
        <taxon>Actinomycetes</taxon>
        <taxon>Mycobacteriales</taxon>
        <taxon>Corynebacteriaceae</taxon>
        <taxon>Corynebacterium</taxon>
    </lineage>
</organism>
<sequence length="320" mass="34080">MTNNYPPQPTPEEPRHSWEDAVAGNPQNSYSNPQDNNGYPQQPAGYPQQPGMYPAMPLPEGYRPTSVTAAGVPVVQGNGRIAVLASLKVAFSQLFRNFLPWFLGLLATGAFLVGLSILVGIITGFAIATAGTSFDPENPQMPLPMVLVVVLVSTAMGALLMVFTTNGAIKTAAGENLTFGGFFTNPFGIGRGYLASFLLMLPMGFVQVIMELDSNNPVLLGSFSLATMATIFIAPLLYSWIPALLDSDQSLGQTLALSIELGKRNYGAWLAIVGLQILLSIGIVLTLGLGGFILYPVTYILIALAYRQAVGGTHELLPTR</sequence>
<feature type="compositionally biased region" description="Polar residues" evidence="1">
    <location>
        <begin position="25"/>
        <end position="37"/>
    </location>
</feature>
<keyword evidence="4" id="KW-1185">Reference proteome</keyword>
<feature type="transmembrane region" description="Helical" evidence="2">
    <location>
        <begin position="266"/>
        <end position="287"/>
    </location>
</feature>
<feature type="region of interest" description="Disordered" evidence="1">
    <location>
        <begin position="1"/>
        <end position="55"/>
    </location>
</feature>
<evidence type="ECO:0000313" key="3">
    <source>
        <dbReference type="EMBL" id="AZA12642.1"/>
    </source>
</evidence>
<evidence type="ECO:0000313" key="4">
    <source>
        <dbReference type="Proteomes" id="UP000269019"/>
    </source>
</evidence>